<keyword evidence="3" id="KW-1185">Reference proteome</keyword>
<dbReference type="InterPro" id="IPR021354">
    <property type="entry name" value="DUF2975"/>
</dbReference>
<dbReference type="Proteomes" id="UP000033900">
    <property type="component" value="Unassembled WGS sequence"/>
</dbReference>
<name>A0A0M2HVH2_9MICO</name>
<feature type="transmembrane region" description="Helical" evidence="1">
    <location>
        <begin position="86"/>
        <end position="109"/>
    </location>
</feature>
<keyword evidence="1" id="KW-0812">Transmembrane</keyword>
<dbReference type="OrthoDB" id="3240470at2"/>
<sequence length="158" mass="16807">MQPRVTVILQVLIVVLLGLLVASQVLVIPEVARITAIRNPDVAQLEIPGIIGAVVFLGLVEVTLVCIWFLLSLVQAGRIFRVEAFRYVDVILAALISAGVLILAAYIVIVASRAVSLSLTLLAVLGVVVSAALALLVVVLRGLLRKALELEQDLSEVV</sequence>
<reference evidence="2 3" key="1">
    <citation type="submission" date="2015-02" db="EMBL/GenBank/DDBJ databases">
        <title>Draft genome sequences of ten Microbacterium spp. with emphasis on heavy metal contaminated environments.</title>
        <authorList>
            <person name="Corretto E."/>
        </authorList>
    </citation>
    <scope>NUCLEOTIDE SEQUENCE [LARGE SCALE GENOMIC DNA]</scope>
    <source>
        <strain evidence="2 3">SA35</strain>
    </source>
</reference>
<protein>
    <recommendedName>
        <fullName evidence="4">DUF2975 domain-containing protein</fullName>
    </recommendedName>
</protein>
<feature type="transmembrane region" description="Helical" evidence="1">
    <location>
        <begin position="115"/>
        <end position="140"/>
    </location>
</feature>
<evidence type="ECO:0000256" key="1">
    <source>
        <dbReference type="SAM" id="Phobius"/>
    </source>
</evidence>
<organism evidence="2 3">
    <name type="scientific">Microbacterium hydrocarbonoxydans</name>
    <dbReference type="NCBI Taxonomy" id="273678"/>
    <lineage>
        <taxon>Bacteria</taxon>
        <taxon>Bacillati</taxon>
        <taxon>Actinomycetota</taxon>
        <taxon>Actinomycetes</taxon>
        <taxon>Micrococcales</taxon>
        <taxon>Microbacteriaceae</taxon>
        <taxon>Microbacterium</taxon>
    </lineage>
</organism>
<comment type="caution">
    <text evidence="2">The sequence shown here is derived from an EMBL/GenBank/DDBJ whole genome shotgun (WGS) entry which is preliminary data.</text>
</comment>
<gene>
    <name evidence="2" type="ORF">RS84_00550</name>
</gene>
<dbReference type="Pfam" id="PF11188">
    <property type="entry name" value="DUF2975"/>
    <property type="match status" value="1"/>
</dbReference>
<feature type="transmembrane region" description="Helical" evidence="1">
    <location>
        <begin position="47"/>
        <end position="74"/>
    </location>
</feature>
<dbReference type="PATRIC" id="fig|273678.4.peg.542"/>
<dbReference type="EMBL" id="JYJB01000005">
    <property type="protein sequence ID" value="KJL48920.1"/>
    <property type="molecule type" value="Genomic_DNA"/>
</dbReference>
<evidence type="ECO:0008006" key="4">
    <source>
        <dbReference type="Google" id="ProtNLM"/>
    </source>
</evidence>
<keyword evidence="1" id="KW-1133">Transmembrane helix</keyword>
<dbReference type="AlphaFoldDB" id="A0A0M2HVH2"/>
<evidence type="ECO:0000313" key="2">
    <source>
        <dbReference type="EMBL" id="KJL48920.1"/>
    </source>
</evidence>
<keyword evidence="1" id="KW-0472">Membrane</keyword>
<accession>A0A0M2HVH2</accession>
<proteinExistence type="predicted"/>
<feature type="transmembrane region" description="Helical" evidence="1">
    <location>
        <begin position="7"/>
        <end position="27"/>
    </location>
</feature>
<evidence type="ECO:0000313" key="3">
    <source>
        <dbReference type="Proteomes" id="UP000033900"/>
    </source>
</evidence>
<dbReference type="STRING" id="273678.RS84_00550"/>
<dbReference type="RefSeq" id="WP_045256228.1">
    <property type="nucleotide sequence ID" value="NZ_JYJB01000005.1"/>
</dbReference>